<protein>
    <submittedName>
        <fullName evidence="2">Endonuclease</fullName>
    </submittedName>
</protein>
<organism evidence="2 3">
    <name type="scientific">Caerostris darwini</name>
    <dbReference type="NCBI Taxonomy" id="1538125"/>
    <lineage>
        <taxon>Eukaryota</taxon>
        <taxon>Metazoa</taxon>
        <taxon>Ecdysozoa</taxon>
        <taxon>Arthropoda</taxon>
        <taxon>Chelicerata</taxon>
        <taxon>Arachnida</taxon>
        <taxon>Araneae</taxon>
        <taxon>Araneomorphae</taxon>
        <taxon>Entelegynae</taxon>
        <taxon>Araneoidea</taxon>
        <taxon>Araneidae</taxon>
        <taxon>Caerostris</taxon>
    </lineage>
</organism>
<dbReference type="GO" id="GO:0071897">
    <property type="term" value="P:DNA biosynthetic process"/>
    <property type="evidence" value="ECO:0007669"/>
    <property type="project" value="UniProtKB-ARBA"/>
</dbReference>
<keyword evidence="2" id="KW-0540">Nuclease</keyword>
<keyword evidence="2" id="KW-0255">Endonuclease</keyword>
<dbReference type="Proteomes" id="UP001054837">
    <property type="component" value="Unassembled WGS sequence"/>
</dbReference>
<proteinExistence type="predicted"/>
<dbReference type="Gene3D" id="3.30.70.270">
    <property type="match status" value="1"/>
</dbReference>
<dbReference type="GO" id="GO:0004519">
    <property type="term" value="F:endonuclease activity"/>
    <property type="evidence" value="ECO:0007669"/>
    <property type="project" value="UniProtKB-KW"/>
</dbReference>
<dbReference type="PANTHER" id="PTHR37984:SF5">
    <property type="entry name" value="PROTEIN NYNRIN-LIKE"/>
    <property type="match status" value="1"/>
</dbReference>
<dbReference type="InterPro" id="IPR043502">
    <property type="entry name" value="DNA/RNA_pol_sf"/>
</dbReference>
<name>A0AAV4VZ56_9ARAC</name>
<keyword evidence="2" id="KW-0378">Hydrolase</keyword>
<dbReference type="InterPro" id="IPR050951">
    <property type="entry name" value="Retrovirus_Pol_polyprotein"/>
</dbReference>
<reference evidence="2 3" key="1">
    <citation type="submission" date="2021-06" db="EMBL/GenBank/DDBJ databases">
        <title>Caerostris darwini draft genome.</title>
        <authorList>
            <person name="Kono N."/>
            <person name="Arakawa K."/>
        </authorList>
    </citation>
    <scope>NUCLEOTIDE SEQUENCE [LARGE SCALE GENOMIC DNA]</scope>
</reference>
<dbReference type="Pfam" id="PF00078">
    <property type="entry name" value="RVT_1"/>
    <property type="match status" value="1"/>
</dbReference>
<dbReference type="AlphaFoldDB" id="A0AAV4VZ56"/>
<dbReference type="Gene3D" id="3.10.10.10">
    <property type="entry name" value="HIV Type 1 Reverse Transcriptase, subunit A, domain 1"/>
    <property type="match status" value="1"/>
</dbReference>
<dbReference type="PANTHER" id="PTHR37984">
    <property type="entry name" value="PROTEIN CBG26694"/>
    <property type="match status" value="1"/>
</dbReference>
<gene>
    <name evidence="2" type="primary">Tf2-6_227</name>
    <name evidence="2" type="ORF">CDAR_21081</name>
</gene>
<accession>A0AAV4VZ56</accession>
<dbReference type="InterPro" id="IPR000477">
    <property type="entry name" value="RT_dom"/>
</dbReference>
<evidence type="ECO:0000313" key="2">
    <source>
        <dbReference type="EMBL" id="GIY75428.1"/>
    </source>
</evidence>
<evidence type="ECO:0000259" key="1">
    <source>
        <dbReference type="Pfam" id="PF00078"/>
    </source>
</evidence>
<keyword evidence="3" id="KW-1185">Reference proteome</keyword>
<evidence type="ECO:0000313" key="3">
    <source>
        <dbReference type="Proteomes" id="UP001054837"/>
    </source>
</evidence>
<dbReference type="EMBL" id="BPLQ01013869">
    <property type="protein sequence ID" value="GIY75428.1"/>
    <property type="molecule type" value="Genomic_DNA"/>
</dbReference>
<dbReference type="InterPro" id="IPR043128">
    <property type="entry name" value="Rev_trsase/Diguanyl_cyclase"/>
</dbReference>
<comment type="caution">
    <text evidence="2">The sequence shown here is derived from an EMBL/GenBank/DDBJ whole genome shotgun (WGS) entry which is preliminary data.</text>
</comment>
<feature type="domain" description="Reverse transcriptase" evidence="1">
    <location>
        <begin position="81"/>
        <end position="160"/>
    </location>
</feature>
<dbReference type="SUPFAM" id="SSF56672">
    <property type="entry name" value="DNA/RNA polymerases"/>
    <property type="match status" value="1"/>
</dbReference>
<sequence length="161" mass="18714">MELDTLEGQRNISIIETNDWVSPIVIIPKLDGNICLCINYKTGVNESLVNVNYLIRRIDDILNNLRNSIYFCYLHLYKGYLHLQSIIQTLSTHRGTYRVNRLSFGINASSREFKSLLDQVLRGLPKTLFYFDDIIVHGITKGECEKNIELFLQRLKKYGLN</sequence>
<dbReference type="CDD" id="cd01647">
    <property type="entry name" value="RT_LTR"/>
    <property type="match status" value="1"/>
</dbReference>